<dbReference type="FunFam" id="1.10.3810.10:FF:000001">
    <property type="entry name" value="Penicillin-binding protein 1A"/>
    <property type="match status" value="1"/>
</dbReference>
<organism evidence="17 18">
    <name type="scientific">Rugosimonospora africana</name>
    <dbReference type="NCBI Taxonomy" id="556532"/>
    <lineage>
        <taxon>Bacteria</taxon>
        <taxon>Bacillati</taxon>
        <taxon>Actinomycetota</taxon>
        <taxon>Actinomycetes</taxon>
        <taxon>Micromonosporales</taxon>
        <taxon>Micromonosporaceae</taxon>
        <taxon>Rugosimonospora</taxon>
    </lineage>
</organism>
<dbReference type="Pfam" id="PF00905">
    <property type="entry name" value="Transpeptidase"/>
    <property type="match status" value="1"/>
</dbReference>
<dbReference type="Gene3D" id="1.10.3810.10">
    <property type="entry name" value="Biosynthetic peptidoglycan transglycosylase-like"/>
    <property type="match status" value="1"/>
</dbReference>
<evidence type="ECO:0000256" key="12">
    <source>
        <dbReference type="ARBA" id="ARBA00034000"/>
    </source>
</evidence>
<dbReference type="InterPro" id="IPR050396">
    <property type="entry name" value="Glycosyltr_51/Transpeptidase"/>
</dbReference>
<feature type="region of interest" description="Disordered" evidence="14">
    <location>
        <begin position="385"/>
        <end position="407"/>
    </location>
</feature>
<evidence type="ECO:0000256" key="7">
    <source>
        <dbReference type="ARBA" id="ARBA00022801"/>
    </source>
</evidence>
<protein>
    <submittedName>
        <fullName evidence="17">Penicillin-binding protein</fullName>
    </submittedName>
</protein>
<comment type="catalytic activity">
    <reaction evidence="13">
        <text>[GlcNAc-(1-&gt;4)-Mur2Ac(oyl-L-Ala-gamma-D-Glu-L-Lys-D-Ala-D-Ala)](n)-di-trans,octa-cis-undecaprenyl diphosphate + beta-D-GlcNAc-(1-&gt;4)-Mur2Ac(oyl-L-Ala-gamma-D-Glu-L-Lys-D-Ala-D-Ala)-di-trans,octa-cis-undecaprenyl diphosphate = [GlcNAc-(1-&gt;4)-Mur2Ac(oyl-L-Ala-gamma-D-Glu-L-Lys-D-Ala-D-Ala)](n+1)-di-trans,octa-cis-undecaprenyl diphosphate + di-trans,octa-cis-undecaprenyl diphosphate + H(+)</text>
        <dbReference type="Rhea" id="RHEA:23708"/>
        <dbReference type="Rhea" id="RHEA-COMP:9602"/>
        <dbReference type="Rhea" id="RHEA-COMP:9603"/>
        <dbReference type="ChEBI" id="CHEBI:15378"/>
        <dbReference type="ChEBI" id="CHEBI:58405"/>
        <dbReference type="ChEBI" id="CHEBI:60033"/>
        <dbReference type="ChEBI" id="CHEBI:78435"/>
        <dbReference type="EC" id="2.4.99.28"/>
    </reaction>
</comment>
<dbReference type="Pfam" id="PF00912">
    <property type="entry name" value="Transgly"/>
    <property type="match status" value="1"/>
</dbReference>
<feature type="domain" description="Glycosyl transferase family 51" evidence="16">
    <location>
        <begin position="75"/>
        <end position="261"/>
    </location>
</feature>
<accession>A0A8J3VTW5</accession>
<dbReference type="PANTHER" id="PTHR32282">
    <property type="entry name" value="BINDING PROTEIN TRANSPEPTIDASE, PUTATIVE-RELATED"/>
    <property type="match status" value="1"/>
</dbReference>
<sequence length="721" mass="77046">MPLRSRRRRLLPNATALLICGLLAGVVVAAALFPAAALGGLSAKAGADGFDSLPSVLTVQQTPQISYLYASDRKTLISTFYDENRRDVSIDDMSPYITEAIVAAEDMRFYQHHGVDLKGVVRALVADQKSGGTAQGASTLTMQYVRQALQYSANTPQQIVDATAETPGRKVREMKLALALEKKLSKRQILQRYLNIAPFGNGAYGIYAAAEVYFNEDPKHLTLDQAALLAGLVKAPSAFDPSTAAGKPQALQRRTYVLDNMVRMHDISQAQADAANQKPVALADRPSLNGCGRVANNTWGFFCDYFYRWWLDQPAFGANQYDRDERLKTGGYTIYTSLDANAQADAVAHITAQAKDLKASDALMLAAVQPGTGHIAVMAVNRTFSNDQSGNGPSTNRARHGQKGNYPNTTVPLLGGPDETGAANGGYQFGSTFKMFTMLAALQEGLPLSTTINTTNPFVSNYVVAPGGPATCQGDRYCPTNDSPTQLGPYNMWTGFGSSVNTFFVPLEQRVGAQNVVDMAERLGVTFNGDPGTPGTDAYLAKHGSNWGAFTEGVAAASPLEMAGAYAAVAAEGMYCQPLPVLEIRDFGGKRLDAGNPRCTRAVSADVARAALDAARCPVGDQAFYGGCRGDETASETRGIVPREYQIAGKTGTTDNDRTAALIAMTRQLAVAGIVADPDNSDTHGYSHAQVDSAVQHTLADYQRGRTPIAFVKESRRLALG</sequence>
<keyword evidence="11" id="KW-0961">Cell wall biogenesis/degradation</keyword>
<evidence type="ECO:0000256" key="11">
    <source>
        <dbReference type="ARBA" id="ARBA00023316"/>
    </source>
</evidence>
<dbReference type="GO" id="GO:0008955">
    <property type="term" value="F:peptidoglycan glycosyltransferase activity"/>
    <property type="evidence" value="ECO:0007669"/>
    <property type="project" value="UniProtKB-EC"/>
</dbReference>
<evidence type="ECO:0000259" key="16">
    <source>
        <dbReference type="Pfam" id="PF00912"/>
    </source>
</evidence>
<dbReference type="SUPFAM" id="SSF53955">
    <property type="entry name" value="Lysozyme-like"/>
    <property type="match status" value="1"/>
</dbReference>
<keyword evidence="9" id="KW-0573">Peptidoglycan synthesis</keyword>
<reference evidence="17" key="1">
    <citation type="submission" date="2021-01" db="EMBL/GenBank/DDBJ databases">
        <title>Whole genome shotgun sequence of Rugosimonospora africana NBRC 104875.</title>
        <authorList>
            <person name="Komaki H."/>
            <person name="Tamura T."/>
        </authorList>
    </citation>
    <scope>NUCLEOTIDE SEQUENCE</scope>
    <source>
        <strain evidence="17">NBRC 104875</strain>
    </source>
</reference>
<evidence type="ECO:0000256" key="13">
    <source>
        <dbReference type="ARBA" id="ARBA00049902"/>
    </source>
</evidence>
<dbReference type="GO" id="GO:0008360">
    <property type="term" value="P:regulation of cell shape"/>
    <property type="evidence" value="ECO:0007669"/>
    <property type="project" value="UniProtKB-KW"/>
</dbReference>
<keyword evidence="4" id="KW-0645">Protease</keyword>
<gene>
    <name evidence="17" type="ORF">Raf01_66310</name>
</gene>
<evidence type="ECO:0000256" key="14">
    <source>
        <dbReference type="SAM" id="MobiDB-lite"/>
    </source>
</evidence>
<dbReference type="InterPro" id="IPR001264">
    <property type="entry name" value="Glyco_trans_51"/>
</dbReference>
<evidence type="ECO:0000313" key="18">
    <source>
        <dbReference type="Proteomes" id="UP000642748"/>
    </source>
</evidence>
<evidence type="ECO:0000256" key="9">
    <source>
        <dbReference type="ARBA" id="ARBA00022984"/>
    </source>
</evidence>
<proteinExistence type="inferred from homology"/>
<name>A0A8J3VTW5_9ACTN</name>
<dbReference type="EMBL" id="BONZ01000067">
    <property type="protein sequence ID" value="GIH18459.1"/>
    <property type="molecule type" value="Genomic_DNA"/>
</dbReference>
<evidence type="ECO:0000256" key="6">
    <source>
        <dbReference type="ARBA" id="ARBA00022679"/>
    </source>
</evidence>
<dbReference type="RefSeq" id="WP_203921976.1">
    <property type="nucleotide sequence ID" value="NZ_BONZ01000067.1"/>
</dbReference>
<dbReference type="Gene3D" id="3.40.710.10">
    <property type="entry name" value="DD-peptidase/beta-lactamase superfamily"/>
    <property type="match status" value="1"/>
</dbReference>
<evidence type="ECO:0000256" key="3">
    <source>
        <dbReference type="ARBA" id="ARBA00022645"/>
    </source>
</evidence>
<keyword evidence="5" id="KW-0328">Glycosyltransferase</keyword>
<dbReference type="GO" id="GO:0071555">
    <property type="term" value="P:cell wall organization"/>
    <property type="evidence" value="ECO:0007669"/>
    <property type="project" value="UniProtKB-KW"/>
</dbReference>
<evidence type="ECO:0000256" key="4">
    <source>
        <dbReference type="ARBA" id="ARBA00022670"/>
    </source>
</evidence>
<dbReference type="InterPro" id="IPR023346">
    <property type="entry name" value="Lysozyme-like_dom_sf"/>
</dbReference>
<dbReference type="GO" id="GO:0006508">
    <property type="term" value="P:proteolysis"/>
    <property type="evidence" value="ECO:0007669"/>
    <property type="project" value="UniProtKB-KW"/>
</dbReference>
<keyword evidence="6" id="KW-0808">Transferase</keyword>
<dbReference type="GO" id="GO:0009002">
    <property type="term" value="F:serine-type D-Ala-D-Ala carboxypeptidase activity"/>
    <property type="evidence" value="ECO:0007669"/>
    <property type="project" value="UniProtKB-EC"/>
</dbReference>
<comment type="similarity">
    <text evidence="1">In the C-terminal section; belongs to the transpeptidase family.</text>
</comment>
<keyword evidence="8" id="KW-0133">Cell shape</keyword>
<dbReference type="Proteomes" id="UP000642748">
    <property type="component" value="Unassembled WGS sequence"/>
</dbReference>
<evidence type="ECO:0000259" key="15">
    <source>
        <dbReference type="Pfam" id="PF00905"/>
    </source>
</evidence>
<feature type="domain" description="Penicillin-binding protein transpeptidase" evidence="15">
    <location>
        <begin position="366"/>
        <end position="655"/>
    </location>
</feature>
<dbReference type="InterPro" id="IPR036950">
    <property type="entry name" value="PBP_transglycosylase"/>
</dbReference>
<evidence type="ECO:0000256" key="5">
    <source>
        <dbReference type="ARBA" id="ARBA00022676"/>
    </source>
</evidence>
<dbReference type="InterPro" id="IPR012338">
    <property type="entry name" value="Beta-lactam/transpept-like"/>
</dbReference>
<comment type="caution">
    <text evidence="17">The sequence shown here is derived from an EMBL/GenBank/DDBJ whole genome shotgun (WGS) entry which is preliminary data.</text>
</comment>
<evidence type="ECO:0000313" key="17">
    <source>
        <dbReference type="EMBL" id="GIH18459.1"/>
    </source>
</evidence>
<comment type="catalytic activity">
    <reaction evidence="12">
        <text>Preferential cleavage: (Ac)2-L-Lys-D-Ala-|-D-Ala. Also transpeptidation of peptidyl-alanyl moieties that are N-acyl substituents of D-alanine.</text>
        <dbReference type="EC" id="3.4.16.4"/>
    </reaction>
</comment>
<dbReference type="SUPFAM" id="SSF56601">
    <property type="entry name" value="beta-lactamase/transpeptidase-like"/>
    <property type="match status" value="1"/>
</dbReference>
<keyword evidence="18" id="KW-1185">Reference proteome</keyword>
<dbReference type="AlphaFoldDB" id="A0A8J3VTW5"/>
<keyword evidence="10" id="KW-0511">Multifunctional enzyme</keyword>
<dbReference type="PANTHER" id="PTHR32282:SF33">
    <property type="entry name" value="PEPTIDOGLYCAN GLYCOSYLTRANSFERASE"/>
    <property type="match status" value="1"/>
</dbReference>
<comment type="similarity">
    <text evidence="2">In the N-terminal section; belongs to the glycosyltransferase 51 family.</text>
</comment>
<evidence type="ECO:0000256" key="10">
    <source>
        <dbReference type="ARBA" id="ARBA00023268"/>
    </source>
</evidence>
<keyword evidence="3" id="KW-0121">Carboxypeptidase</keyword>
<evidence type="ECO:0000256" key="2">
    <source>
        <dbReference type="ARBA" id="ARBA00007739"/>
    </source>
</evidence>
<dbReference type="GO" id="GO:0030288">
    <property type="term" value="C:outer membrane-bounded periplasmic space"/>
    <property type="evidence" value="ECO:0007669"/>
    <property type="project" value="TreeGrafter"/>
</dbReference>
<evidence type="ECO:0000256" key="8">
    <source>
        <dbReference type="ARBA" id="ARBA00022960"/>
    </source>
</evidence>
<dbReference type="InterPro" id="IPR001460">
    <property type="entry name" value="PCN-bd_Tpept"/>
</dbReference>
<dbReference type="GO" id="GO:0008658">
    <property type="term" value="F:penicillin binding"/>
    <property type="evidence" value="ECO:0007669"/>
    <property type="project" value="InterPro"/>
</dbReference>
<evidence type="ECO:0000256" key="1">
    <source>
        <dbReference type="ARBA" id="ARBA00007090"/>
    </source>
</evidence>
<dbReference type="GO" id="GO:0009252">
    <property type="term" value="P:peptidoglycan biosynthetic process"/>
    <property type="evidence" value="ECO:0007669"/>
    <property type="project" value="UniProtKB-KW"/>
</dbReference>
<feature type="compositionally biased region" description="Polar residues" evidence="14">
    <location>
        <begin position="385"/>
        <end position="396"/>
    </location>
</feature>
<keyword evidence="7" id="KW-0378">Hydrolase</keyword>